<dbReference type="OrthoDB" id="9806267at2"/>
<evidence type="ECO:0008006" key="7">
    <source>
        <dbReference type="Google" id="ProtNLM"/>
    </source>
</evidence>
<dbReference type="SMART" id="SM00287">
    <property type="entry name" value="SH3b"/>
    <property type="match status" value="2"/>
</dbReference>
<dbReference type="CDD" id="cd02696">
    <property type="entry name" value="MurNAc-LAA"/>
    <property type="match status" value="1"/>
</dbReference>
<dbReference type="SUPFAM" id="SSF53187">
    <property type="entry name" value="Zn-dependent exopeptidases"/>
    <property type="match status" value="1"/>
</dbReference>
<dbReference type="InterPro" id="IPR003646">
    <property type="entry name" value="SH3-like_bac-type"/>
</dbReference>
<dbReference type="SUPFAM" id="SSF50044">
    <property type="entry name" value="SH3-domain"/>
    <property type="match status" value="1"/>
</dbReference>
<dbReference type="GO" id="GO:0071555">
    <property type="term" value="P:cell wall organization"/>
    <property type="evidence" value="ECO:0007669"/>
    <property type="project" value="UniProtKB-KW"/>
</dbReference>
<feature type="domain" description="SH3b" evidence="3">
    <location>
        <begin position="2"/>
        <end position="60"/>
    </location>
</feature>
<comment type="caution">
    <text evidence="5">The sequence shown here is derived from an EMBL/GenBank/DDBJ whole genome shotgun (WGS) entry which is preliminary data.</text>
</comment>
<keyword evidence="2" id="KW-0961">Cell wall biogenesis/degradation</keyword>
<feature type="domain" description="MurNAc-LAA" evidence="4">
    <location>
        <begin position="306"/>
        <end position="413"/>
    </location>
</feature>
<dbReference type="GO" id="GO:0009253">
    <property type="term" value="P:peptidoglycan catabolic process"/>
    <property type="evidence" value="ECO:0007669"/>
    <property type="project" value="InterPro"/>
</dbReference>
<reference evidence="5 6" key="1">
    <citation type="submission" date="2019-05" db="EMBL/GenBank/DDBJ databases">
        <title>The metagenome of a microbial culture collection derived from dairy environment covers the genomic content of the human microbiome.</title>
        <authorList>
            <person name="Roder T."/>
            <person name="Wuthrich D."/>
            <person name="Sattari Z."/>
            <person name="Von Ah U."/>
            <person name="Bar C."/>
            <person name="Ronchi F."/>
            <person name="Macpherson A.J."/>
            <person name="Ganal-Vonarburg S.C."/>
            <person name="Bruggmann R."/>
            <person name="Vergeres G."/>
        </authorList>
    </citation>
    <scope>NUCLEOTIDE SEQUENCE [LARGE SCALE GENOMIC DNA]</scope>
    <source>
        <strain evidence="5 6">FAM 24227</strain>
    </source>
</reference>
<dbReference type="PANTHER" id="PTHR30404">
    <property type="entry name" value="N-ACETYLMURAMOYL-L-ALANINE AMIDASE"/>
    <property type="match status" value="1"/>
</dbReference>
<dbReference type="Gene3D" id="2.30.30.40">
    <property type="entry name" value="SH3 Domains"/>
    <property type="match status" value="2"/>
</dbReference>
<dbReference type="Pfam" id="PF08239">
    <property type="entry name" value="SH3_3"/>
    <property type="match status" value="1"/>
</dbReference>
<dbReference type="AlphaFoldDB" id="A0A5R9EMV7"/>
<protein>
    <recommendedName>
        <fullName evidence="7">N-acetylmuramoyl-L-alanine amidase</fullName>
    </recommendedName>
</protein>
<dbReference type="InterPro" id="IPR050695">
    <property type="entry name" value="N-acetylmuramoyl_amidase_3"/>
</dbReference>
<evidence type="ECO:0000256" key="2">
    <source>
        <dbReference type="ARBA" id="ARBA00023316"/>
    </source>
</evidence>
<evidence type="ECO:0000259" key="4">
    <source>
        <dbReference type="SMART" id="SM00646"/>
    </source>
</evidence>
<evidence type="ECO:0000256" key="1">
    <source>
        <dbReference type="ARBA" id="ARBA00022801"/>
    </source>
</evidence>
<dbReference type="SMART" id="SM00646">
    <property type="entry name" value="Ami_3"/>
    <property type="match status" value="1"/>
</dbReference>
<proteinExistence type="predicted"/>
<organism evidence="5 6">
    <name type="scientific">Ruoffia tabacinasalis</name>
    <dbReference type="NCBI Taxonomy" id="87458"/>
    <lineage>
        <taxon>Bacteria</taxon>
        <taxon>Bacillati</taxon>
        <taxon>Bacillota</taxon>
        <taxon>Bacilli</taxon>
        <taxon>Lactobacillales</taxon>
        <taxon>Aerococcaceae</taxon>
        <taxon>Ruoffia</taxon>
    </lineage>
</organism>
<evidence type="ECO:0000313" key="6">
    <source>
        <dbReference type="Proteomes" id="UP000306420"/>
    </source>
</evidence>
<dbReference type="GO" id="GO:0030288">
    <property type="term" value="C:outer membrane-bounded periplasmic space"/>
    <property type="evidence" value="ECO:0007669"/>
    <property type="project" value="TreeGrafter"/>
</dbReference>
<name>A0A5R9EMV7_9LACT</name>
<dbReference type="RefSeq" id="WP_138403943.1">
    <property type="nucleotide sequence ID" value="NZ_VBSP01000006.1"/>
</dbReference>
<dbReference type="Gene3D" id="3.40.630.40">
    <property type="entry name" value="Zn-dependent exopeptidases"/>
    <property type="match status" value="1"/>
</dbReference>
<sequence>MTIEKESVVLRSQPATNSQAIDSIDINANVNVISERNGWLRVRYKGTSEGWIPKWLLESDNLVTDQNLAAHLLVASPIYSEQTTDSQQLADIDAGTYLIVNFESNGWVQVVYENQYGYIPTSSVELIHQDAIPESVPDPESTEESLPDEMTQEELEEAERLVIVRQENQAFLSAPDLYSDIIYTPSINQRFELIDITTGTDETEFYLVEDETGIRGYIESRIAALGSYSLNHVGTTNPGSLADATIMIDAGHGGEDSGAISLDNITYEKDVTLRTAEILQEKLEAAGATVLQTRSTDEFVDLDERTILSNEANVDAFLSLHYDSSPVPDWHGTTTYYFHEDDFDLADSINQQLAQFELPNNNVVFGNYHVLRENNRPSVLLELGYMSNSTDIDYIRSQEYHDRITDLIVAGLENYYNQ</sequence>
<dbReference type="PANTHER" id="PTHR30404:SF7">
    <property type="entry name" value="CELL WALL AMIDASE LYTH-RELATED"/>
    <property type="match status" value="1"/>
</dbReference>
<dbReference type="GO" id="GO:0008745">
    <property type="term" value="F:N-acetylmuramoyl-L-alanine amidase activity"/>
    <property type="evidence" value="ECO:0007669"/>
    <property type="project" value="InterPro"/>
</dbReference>
<dbReference type="InterPro" id="IPR002508">
    <property type="entry name" value="MurNAc-LAA_cat"/>
</dbReference>
<evidence type="ECO:0000313" key="5">
    <source>
        <dbReference type="EMBL" id="TLQ48899.1"/>
    </source>
</evidence>
<dbReference type="InterPro" id="IPR036028">
    <property type="entry name" value="SH3-like_dom_sf"/>
</dbReference>
<dbReference type="Proteomes" id="UP000306420">
    <property type="component" value="Unassembled WGS sequence"/>
</dbReference>
<dbReference type="Pfam" id="PF01520">
    <property type="entry name" value="Amidase_3"/>
    <property type="match status" value="1"/>
</dbReference>
<accession>A0A5R9EMV7</accession>
<dbReference type="EMBL" id="VBSP01000006">
    <property type="protein sequence ID" value="TLQ48899.1"/>
    <property type="molecule type" value="Genomic_DNA"/>
</dbReference>
<keyword evidence="1" id="KW-0378">Hydrolase</keyword>
<gene>
    <name evidence="5" type="ORF">FEZ33_03130</name>
</gene>
<feature type="domain" description="SH3b" evidence="3">
    <location>
        <begin position="69"/>
        <end position="127"/>
    </location>
</feature>
<evidence type="ECO:0000259" key="3">
    <source>
        <dbReference type="SMART" id="SM00287"/>
    </source>
</evidence>